<comment type="subcellular location">
    <subcellularLocation>
        <location evidence="9">Cell inner membrane</location>
        <topology evidence="9">Multi-pass membrane protein</topology>
    </subcellularLocation>
    <subcellularLocation>
        <location evidence="1">Cell membrane</location>
        <topology evidence="1">Multi-pass membrane protein</topology>
    </subcellularLocation>
</comment>
<keyword evidence="6 9" id="KW-1133">Transmembrane helix</keyword>
<feature type="transmembrane region" description="Helical" evidence="9">
    <location>
        <begin position="95"/>
        <end position="122"/>
    </location>
</feature>
<dbReference type="PANTHER" id="PTHR30413:SF10">
    <property type="entry name" value="CAPSULE POLYSACCHARIDE EXPORT INNER-MEMBRANE PROTEIN CTRC"/>
    <property type="match status" value="1"/>
</dbReference>
<feature type="transmembrane region" description="Helical" evidence="9">
    <location>
        <begin position="217"/>
        <end position="235"/>
    </location>
</feature>
<evidence type="ECO:0000259" key="10">
    <source>
        <dbReference type="PROSITE" id="PS51012"/>
    </source>
</evidence>
<dbReference type="PANTHER" id="PTHR30413">
    <property type="entry name" value="INNER MEMBRANE TRANSPORT PERMEASE"/>
    <property type="match status" value="1"/>
</dbReference>
<comment type="caution">
    <text evidence="9">Lacks conserved residue(s) required for the propagation of feature annotation.</text>
</comment>
<comment type="caution">
    <text evidence="11">The sequence shown here is derived from an EMBL/GenBank/DDBJ whole genome shotgun (WGS) entry which is preliminary data.</text>
</comment>
<keyword evidence="5 9" id="KW-0812">Transmembrane</keyword>
<feature type="transmembrane region" description="Helical" evidence="9">
    <location>
        <begin position="17"/>
        <end position="40"/>
    </location>
</feature>
<organism evidence="11 12">
    <name type="scientific">Pseudomarimonas salicorniae</name>
    <dbReference type="NCBI Taxonomy" id="2933270"/>
    <lineage>
        <taxon>Bacteria</taxon>
        <taxon>Pseudomonadati</taxon>
        <taxon>Pseudomonadota</taxon>
        <taxon>Gammaproteobacteria</taxon>
        <taxon>Lysobacterales</taxon>
        <taxon>Lysobacteraceae</taxon>
        <taxon>Pseudomarimonas</taxon>
    </lineage>
</organism>
<keyword evidence="4 9" id="KW-1003">Cell membrane</keyword>
<evidence type="ECO:0000256" key="1">
    <source>
        <dbReference type="ARBA" id="ARBA00004651"/>
    </source>
</evidence>
<evidence type="ECO:0000256" key="2">
    <source>
        <dbReference type="ARBA" id="ARBA00007783"/>
    </source>
</evidence>
<evidence type="ECO:0000313" key="11">
    <source>
        <dbReference type="EMBL" id="MCK7594588.1"/>
    </source>
</evidence>
<accession>A0ABT0GJ81</accession>
<dbReference type="InterPro" id="IPR047817">
    <property type="entry name" value="ABC2_TM_bact-type"/>
</dbReference>
<evidence type="ECO:0000256" key="7">
    <source>
        <dbReference type="ARBA" id="ARBA00023047"/>
    </source>
</evidence>
<keyword evidence="3 9" id="KW-0813">Transport</keyword>
<evidence type="ECO:0000313" key="12">
    <source>
        <dbReference type="Proteomes" id="UP001431449"/>
    </source>
</evidence>
<reference evidence="11" key="1">
    <citation type="submission" date="2022-04" db="EMBL/GenBank/DDBJ databases">
        <title>Lysobacter sp. CAU 1642 isolated from sea sand.</title>
        <authorList>
            <person name="Kim W."/>
        </authorList>
    </citation>
    <scope>NUCLEOTIDE SEQUENCE</scope>
    <source>
        <strain evidence="11">CAU 1642</strain>
    </source>
</reference>
<feature type="domain" description="ABC transmembrane type-2" evidence="10">
    <location>
        <begin position="16"/>
        <end position="238"/>
    </location>
</feature>
<evidence type="ECO:0000256" key="6">
    <source>
        <dbReference type="ARBA" id="ARBA00022989"/>
    </source>
</evidence>
<keyword evidence="7" id="KW-0762">Sugar transport</keyword>
<keyword evidence="12" id="KW-1185">Reference proteome</keyword>
<name>A0ABT0GJ81_9GAMM</name>
<dbReference type="Proteomes" id="UP001431449">
    <property type="component" value="Unassembled WGS sequence"/>
</dbReference>
<protein>
    <recommendedName>
        <fullName evidence="9">Transport permease protein</fullName>
    </recommendedName>
</protein>
<evidence type="ECO:0000256" key="3">
    <source>
        <dbReference type="ARBA" id="ARBA00022448"/>
    </source>
</evidence>
<evidence type="ECO:0000256" key="4">
    <source>
        <dbReference type="ARBA" id="ARBA00022475"/>
    </source>
</evidence>
<sequence>MLCRVDLNARGLQNGTLLVWLVVLPVLQLGLYAAVFAGIFKARVPGLDAMGYVGFLSLGLWPWFAFSEAVSRGATALVDNAGLLGKTAISPFQLILARVASAFMIHGLGFLIVLVVLFALQIPLKPTGLPWVMAGWLVLLACAAAFAVIAALVCVFVRDVQHLLPLALTAVFFLSPLLYRLESLPEWSHPAQWFNPAGLSIVALRDGLLWEPSPTHLLVALIGAAAVAGLARALYARLRVPMTDYL</sequence>
<keyword evidence="8 9" id="KW-0472">Membrane</keyword>
<feature type="transmembrane region" description="Helical" evidence="9">
    <location>
        <begin position="134"/>
        <end position="156"/>
    </location>
</feature>
<proteinExistence type="inferred from homology"/>
<evidence type="ECO:0000256" key="5">
    <source>
        <dbReference type="ARBA" id="ARBA00022692"/>
    </source>
</evidence>
<comment type="similarity">
    <text evidence="2 9">Belongs to the ABC-2 integral membrane protein family.</text>
</comment>
<evidence type="ECO:0000256" key="8">
    <source>
        <dbReference type="ARBA" id="ARBA00023136"/>
    </source>
</evidence>
<evidence type="ECO:0000256" key="9">
    <source>
        <dbReference type="RuleBase" id="RU361157"/>
    </source>
</evidence>
<keyword evidence="7" id="KW-0625">Polysaccharide transport</keyword>
<feature type="transmembrane region" description="Helical" evidence="9">
    <location>
        <begin position="163"/>
        <end position="181"/>
    </location>
</feature>
<gene>
    <name evidence="11" type="ORF">M0G41_13020</name>
</gene>
<dbReference type="PROSITE" id="PS51012">
    <property type="entry name" value="ABC_TM2"/>
    <property type="match status" value="1"/>
</dbReference>
<dbReference type="InterPro" id="IPR013525">
    <property type="entry name" value="ABC2_TM"/>
</dbReference>
<dbReference type="Pfam" id="PF01061">
    <property type="entry name" value="ABC2_membrane"/>
    <property type="match status" value="1"/>
</dbReference>
<dbReference type="RefSeq" id="WP_248210097.1">
    <property type="nucleotide sequence ID" value="NZ_JALNMH010000010.1"/>
</dbReference>
<dbReference type="EMBL" id="JALNMH010000010">
    <property type="protein sequence ID" value="MCK7594588.1"/>
    <property type="molecule type" value="Genomic_DNA"/>
</dbReference>